<gene>
    <name evidence="1" type="ORF">NAS2_0677</name>
</gene>
<reference evidence="1 2" key="1">
    <citation type="journal article" date="2019" name="ISME J.">
        <title>Isolation and characterization of a thermophilic sulfur- and iron-reducing thaumarchaeote from a terrestrial acidic hot spring.</title>
        <authorList>
            <person name="Kato S."/>
            <person name="Itoh T."/>
            <person name="Yuki M."/>
            <person name="Nagamori M."/>
            <person name="Ohnishi M."/>
            <person name="Uematsu K."/>
            <person name="Suzuki K."/>
            <person name="Takashina T."/>
            <person name="Ohkuma M."/>
        </authorList>
    </citation>
    <scope>NUCLEOTIDE SEQUENCE [LARGE SCALE GENOMIC DNA]</scope>
    <source>
        <strain evidence="1 2">NAS-02</strain>
    </source>
</reference>
<protein>
    <submittedName>
        <fullName evidence="1">Uncharacterized protein</fullName>
    </submittedName>
</protein>
<dbReference type="Proteomes" id="UP000509448">
    <property type="component" value="Chromosome"/>
</dbReference>
<evidence type="ECO:0000313" key="1">
    <source>
        <dbReference type="EMBL" id="BBE42066.1"/>
    </source>
</evidence>
<organism evidence="1 2">
    <name type="scientific">Conexivisphaera calida</name>
    <dbReference type="NCBI Taxonomy" id="1874277"/>
    <lineage>
        <taxon>Archaea</taxon>
        <taxon>Nitrososphaerota</taxon>
        <taxon>Conexivisphaeria</taxon>
        <taxon>Conexivisphaerales</taxon>
        <taxon>Conexivisphaeraceae</taxon>
        <taxon>Conexivisphaera</taxon>
    </lineage>
</organism>
<dbReference type="AlphaFoldDB" id="A0A4P2VBY9"/>
<dbReference type="EMBL" id="AP018732">
    <property type="protein sequence ID" value="BBE42066.1"/>
    <property type="molecule type" value="Genomic_DNA"/>
</dbReference>
<keyword evidence="2" id="KW-1185">Reference proteome</keyword>
<name>A0A4P2VBY9_9ARCH</name>
<accession>A0A4P2VBY9</accession>
<sequence length="70" mass="7786">MGPSTYTAGQATHAALGVEWEGATTPDPARLREYLRAVLGAIAHRRDEFAEEELDGIRRELQDALDEFSR</sequence>
<dbReference type="KEGG" id="ccai:NAS2_0677"/>
<evidence type="ECO:0000313" key="2">
    <source>
        <dbReference type="Proteomes" id="UP000509448"/>
    </source>
</evidence>
<proteinExistence type="predicted"/>